<dbReference type="InterPro" id="IPR036047">
    <property type="entry name" value="F-box-like_dom_sf"/>
</dbReference>
<dbReference type="PANTHER" id="PTHR10223:SF2">
    <property type="entry name" value="F-BOX AND WD DOMAIN PROTEIN (AFU_ORTHOLOGUE AFUA_6G11400)"/>
    <property type="match status" value="1"/>
</dbReference>
<dbReference type="GO" id="GO:0005829">
    <property type="term" value="C:cytosol"/>
    <property type="evidence" value="ECO:0007669"/>
    <property type="project" value="TreeGrafter"/>
</dbReference>
<dbReference type="InterPro" id="IPR027040">
    <property type="entry name" value="PSMD4"/>
</dbReference>
<feature type="compositionally biased region" description="Polar residues" evidence="1">
    <location>
        <begin position="845"/>
        <end position="854"/>
    </location>
</feature>
<dbReference type="GO" id="GO:0031593">
    <property type="term" value="F:polyubiquitin modification-dependent protein binding"/>
    <property type="evidence" value="ECO:0007669"/>
    <property type="project" value="TreeGrafter"/>
</dbReference>
<dbReference type="InterPro" id="IPR036322">
    <property type="entry name" value="WD40_repeat_dom_sf"/>
</dbReference>
<sequence>MASPIMTSNLSSSFTLIQETISPMTWGLALRRRARTRRAKAPTEQRSKVLTHILSHLPASSLSDVSLVSKSFHKLITTPHAWRSAFSRFFPGRERLDHGGIDHDQLELNEKVLSERRYFARLSPLASWRSEYILRTRLLRSVVRGKPLEAASTSVPDPASPKAQVRYNSNLVSTVTHLHANYDVGSNKKSPRFIHGADELGTASASDPRLGKVDTWGFQDNSSFQQFTDLFPGDTPYGLGPGELVGLPNVMDVSQAFGMVYGEGHQEESVLWYRHIEEKRGRSLLWTSLPQELEHGIPSLASDHANCSVWVAKSTNVPELSQGLVGILAGSSTGVLTAYSPGTNGLRDRRLERGQITARWVLSPGVPLIAIAVDEQLSKQRLDAGRIWAVVLNALGEAFCLETMPDRVQSDQKVDYDNTSQRTPSSLERLAWATGRTVHWKLIEPTRRTARIDPFEKTEIDGSYTPRSSWTRMHLDTQQLVAETLEIERFLQKKPKEFRQACYGWDMRRRLEVDFAGHVGRDAGEHILIVETGLDEGTSVSMKRYTRCQVKDPTPKTSSFDIPSLSAASNRVEAERGSPSLFGGKSNKDQSQPWSFESIEPVSVSPTSSFVEGHQELFIEEWRCSGFEFEPMRDQITCSTIDNSKYAVLNAFEDPLLTFSGSSTSSSLSSSPLGSMCTPSSPNNVPGCCARFVAIGTKTGAIFIYNIRAAVSGNALVENTVTPVRIIHTDSPQISCLAMTALYLVHGGNDGLVQAWDPLGSSLAPIRTLNSRFSSRARRRLIQAEASPAGVGVNLFAAGAISLDPDPTVLRGMVSLGSHLRYWSYSSATADQYKGGKRRLRRSQRGSNQSSDRFSGTGRGALKEYIANEKLELDRERKQKRKEDERLAGRFGLDLLGPDASEEELLAYATLLSQESAQSDELQRKKSTSSSDTITEETEAEVSSIGEEVDDELAEAIRLSLQHPSANPEASSSDVRIQYTKRKIPALPVPAKDDIDDDLGFALRLSMAEQESEHSNSKGKGREM</sequence>
<dbReference type="Pfam" id="PF12937">
    <property type="entry name" value="F-box-like"/>
    <property type="match status" value="1"/>
</dbReference>
<dbReference type="GO" id="GO:0008540">
    <property type="term" value="C:proteasome regulatory particle, base subcomplex"/>
    <property type="evidence" value="ECO:0007669"/>
    <property type="project" value="TreeGrafter"/>
</dbReference>
<feature type="domain" description="F-box" evidence="2">
    <location>
        <begin position="49"/>
        <end position="86"/>
    </location>
</feature>
<evidence type="ECO:0000256" key="1">
    <source>
        <dbReference type="SAM" id="MobiDB-lite"/>
    </source>
</evidence>
<proteinExistence type="predicted"/>
<dbReference type="Gene3D" id="6.10.140.100">
    <property type="match status" value="1"/>
</dbReference>
<keyword evidence="4" id="KW-1185">Reference proteome</keyword>
<feature type="compositionally biased region" description="Basic residues" evidence="1">
    <location>
        <begin position="835"/>
        <end position="844"/>
    </location>
</feature>
<feature type="compositionally biased region" description="Polar residues" evidence="1">
    <location>
        <begin position="555"/>
        <end position="569"/>
    </location>
</feature>
<evidence type="ECO:0000313" key="4">
    <source>
        <dbReference type="Proteomes" id="UP001161017"/>
    </source>
</evidence>
<dbReference type="SUPFAM" id="SSF50978">
    <property type="entry name" value="WD40 repeat-like"/>
    <property type="match status" value="1"/>
</dbReference>
<evidence type="ECO:0000313" key="3">
    <source>
        <dbReference type="EMBL" id="MDI1486509.1"/>
    </source>
</evidence>
<dbReference type="SMART" id="SM00726">
    <property type="entry name" value="UIM"/>
    <property type="match status" value="3"/>
</dbReference>
<dbReference type="InterPro" id="IPR003903">
    <property type="entry name" value="UIM_dom"/>
</dbReference>
<accession>A0AA43TSW8</accession>
<protein>
    <recommendedName>
        <fullName evidence="2">F-box domain-containing protein</fullName>
    </recommendedName>
</protein>
<comment type="caution">
    <text evidence="3">The sequence shown here is derived from an EMBL/GenBank/DDBJ whole genome shotgun (WGS) entry which is preliminary data.</text>
</comment>
<feature type="region of interest" description="Disordered" evidence="1">
    <location>
        <begin position="549"/>
        <end position="593"/>
    </location>
</feature>
<dbReference type="AlphaFoldDB" id="A0AA43TSW8"/>
<name>A0AA43TSW8_9LECA</name>
<dbReference type="Gene3D" id="1.20.1280.50">
    <property type="match status" value="1"/>
</dbReference>
<dbReference type="GO" id="GO:0043161">
    <property type="term" value="P:proteasome-mediated ubiquitin-dependent protein catabolic process"/>
    <property type="evidence" value="ECO:0007669"/>
    <property type="project" value="TreeGrafter"/>
</dbReference>
<reference evidence="3" key="1">
    <citation type="journal article" date="2023" name="Genome Biol. Evol.">
        <title>First Whole Genome Sequence and Flow Cytometry Genome Size Data for the Lichen-Forming Fungus Ramalina farinacea (Ascomycota).</title>
        <authorList>
            <person name="Llewellyn T."/>
            <person name="Mian S."/>
            <person name="Hill R."/>
            <person name="Leitch I.J."/>
            <person name="Gaya E."/>
        </authorList>
    </citation>
    <scope>NUCLEOTIDE SEQUENCE</scope>
    <source>
        <strain evidence="3">LIQ254RAFAR</strain>
    </source>
</reference>
<gene>
    <name evidence="3" type="ORF">OHK93_005740</name>
</gene>
<dbReference type="PANTHER" id="PTHR10223">
    <property type="entry name" value="26S PROTEASOME NON-ATPASE REGULATORY SUBUNIT 4"/>
    <property type="match status" value="1"/>
</dbReference>
<dbReference type="Proteomes" id="UP001161017">
    <property type="component" value="Unassembled WGS sequence"/>
</dbReference>
<dbReference type="GO" id="GO:0005634">
    <property type="term" value="C:nucleus"/>
    <property type="evidence" value="ECO:0007669"/>
    <property type="project" value="TreeGrafter"/>
</dbReference>
<feature type="region of interest" description="Disordered" evidence="1">
    <location>
        <begin position="834"/>
        <end position="859"/>
    </location>
</feature>
<dbReference type="InterPro" id="IPR001810">
    <property type="entry name" value="F-box_dom"/>
</dbReference>
<organism evidence="3 4">
    <name type="scientific">Ramalina farinacea</name>
    <dbReference type="NCBI Taxonomy" id="258253"/>
    <lineage>
        <taxon>Eukaryota</taxon>
        <taxon>Fungi</taxon>
        <taxon>Dikarya</taxon>
        <taxon>Ascomycota</taxon>
        <taxon>Pezizomycotina</taxon>
        <taxon>Lecanoromycetes</taxon>
        <taxon>OSLEUM clade</taxon>
        <taxon>Lecanoromycetidae</taxon>
        <taxon>Lecanorales</taxon>
        <taxon>Lecanorineae</taxon>
        <taxon>Ramalinaceae</taxon>
        <taxon>Ramalina</taxon>
    </lineage>
</organism>
<evidence type="ECO:0000259" key="2">
    <source>
        <dbReference type="Pfam" id="PF12937"/>
    </source>
</evidence>
<feature type="region of interest" description="Disordered" evidence="1">
    <location>
        <begin position="917"/>
        <end position="946"/>
    </location>
</feature>
<dbReference type="SUPFAM" id="SSF81383">
    <property type="entry name" value="F-box domain"/>
    <property type="match status" value="1"/>
</dbReference>
<dbReference type="EMBL" id="JAPUFD010000003">
    <property type="protein sequence ID" value="MDI1486509.1"/>
    <property type="molecule type" value="Genomic_DNA"/>
</dbReference>